<name>A0A371IG35_MUCPR</name>
<comment type="caution">
    <text evidence="1">The sequence shown here is derived from an EMBL/GenBank/DDBJ whole genome shotgun (WGS) entry which is preliminary data.</text>
</comment>
<organism evidence="1 2">
    <name type="scientific">Mucuna pruriens</name>
    <name type="common">Velvet bean</name>
    <name type="synonym">Dolichos pruriens</name>
    <dbReference type="NCBI Taxonomy" id="157652"/>
    <lineage>
        <taxon>Eukaryota</taxon>
        <taxon>Viridiplantae</taxon>
        <taxon>Streptophyta</taxon>
        <taxon>Embryophyta</taxon>
        <taxon>Tracheophyta</taxon>
        <taxon>Spermatophyta</taxon>
        <taxon>Magnoliopsida</taxon>
        <taxon>eudicotyledons</taxon>
        <taxon>Gunneridae</taxon>
        <taxon>Pentapetalae</taxon>
        <taxon>rosids</taxon>
        <taxon>fabids</taxon>
        <taxon>Fabales</taxon>
        <taxon>Fabaceae</taxon>
        <taxon>Papilionoideae</taxon>
        <taxon>50 kb inversion clade</taxon>
        <taxon>NPAAA clade</taxon>
        <taxon>indigoferoid/millettioid clade</taxon>
        <taxon>Phaseoleae</taxon>
        <taxon>Mucuna</taxon>
    </lineage>
</organism>
<evidence type="ECO:0000313" key="1">
    <source>
        <dbReference type="EMBL" id="RDY13960.1"/>
    </source>
</evidence>
<protein>
    <submittedName>
        <fullName evidence="1">Uncharacterized protein</fullName>
    </submittedName>
</protein>
<gene>
    <name evidence="1" type="ORF">CR513_01051</name>
</gene>
<keyword evidence="2" id="KW-1185">Reference proteome</keyword>
<dbReference type="OrthoDB" id="911638at2759"/>
<proteinExistence type="predicted"/>
<sequence length="133" mass="15087">MLNALVISGEPAPFFHSGRHRKRIPSSLHSETESSPTLSRLFVSESVLSRDCVGYSSTESLEIDCGENKSEEPEHMENQDQTLKELATPNVGYQPWCIQYPQLDSAQSHELKFGEDPHKHLKEFHMVCSMMKP</sequence>
<evidence type="ECO:0000313" key="2">
    <source>
        <dbReference type="Proteomes" id="UP000257109"/>
    </source>
</evidence>
<dbReference type="AlphaFoldDB" id="A0A371IG35"/>
<accession>A0A371IG35</accession>
<feature type="non-terminal residue" evidence="1">
    <location>
        <position position="1"/>
    </location>
</feature>
<dbReference type="Proteomes" id="UP000257109">
    <property type="component" value="Unassembled WGS sequence"/>
</dbReference>
<dbReference type="EMBL" id="QJKJ01000167">
    <property type="protein sequence ID" value="RDY13960.1"/>
    <property type="molecule type" value="Genomic_DNA"/>
</dbReference>
<reference evidence="1" key="1">
    <citation type="submission" date="2018-05" db="EMBL/GenBank/DDBJ databases">
        <title>Draft genome of Mucuna pruriens seed.</title>
        <authorList>
            <person name="Nnadi N.E."/>
            <person name="Vos R."/>
            <person name="Hasami M.H."/>
            <person name="Devisetty U.K."/>
            <person name="Aguiy J.C."/>
        </authorList>
    </citation>
    <scope>NUCLEOTIDE SEQUENCE [LARGE SCALE GENOMIC DNA]</scope>
    <source>
        <strain evidence="1">JCA_2017</strain>
    </source>
</reference>